<dbReference type="PANTHER" id="PTHR20859:SF93">
    <property type="entry name" value="CYTOKINE RECEPTOR FAMILY MEMBER B12-RELATED"/>
    <property type="match status" value="1"/>
</dbReference>
<feature type="compositionally biased region" description="Basic and acidic residues" evidence="1">
    <location>
        <begin position="364"/>
        <end position="377"/>
    </location>
</feature>
<evidence type="ECO:0000259" key="2">
    <source>
        <dbReference type="Pfam" id="PF01108"/>
    </source>
</evidence>
<name>A0ABQ8MBQ1_LABRO</name>
<keyword evidence="3" id="KW-0675">Receptor</keyword>
<protein>
    <submittedName>
        <fullName evidence="3">Interferon alpha/beta receptor 2</fullName>
    </submittedName>
</protein>
<feature type="region of interest" description="Disordered" evidence="1">
    <location>
        <begin position="312"/>
        <end position="348"/>
    </location>
</feature>
<sequence>MDLPAPVHLVLSSQYFFHLLSWKMGPGCPDGVHYTVRVQTLSRSEVVVKECEKVTFPLECNLTEAFSNVEETYFVSVSAALENRTSPRSFCSAFKPIYNTTLEPPLLTVTVCNQSLCVSLRAPTEKLHSVYKSFRFRYRLTVSSEDGSEFDVDIKELKKKVCPLRTWPLAEDAIISVILCLLMLLLVMCTPRFVSRCFCLKPNLPLVLSSFESKNKVLTAVAEPINKLCEERDSIQKMKRNGEEEDMEGETEEDLKYRRLVSHYLDTQGSPLSVFPTSSSSVLLINQTPDTSLTSSTDTQSCSLIVFEGSHIHTEPTPSPRLPQETSPLQNSSSIFTGHMENEDGESSTDVNLFSVMLGGVSAEQHKPEPDKTRNTDDEQESSATLTWISDSQSQNSESTQMNILEEDYDDDSGYLGRN</sequence>
<feature type="compositionally biased region" description="Polar residues" evidence="1">
    <location>
        <begin position="324"/>
        <end position="336"/>
    </location>
</feature>
<evidence type="ECO:0000313" key="3">
    <source>
        <dbReference type="EMBL" id="KAI2660325.1"/>
    </source>
</evidence>
<reference evidence="3 4" key="1">
    <citation type="submission" date="2022-01" db="EMBL/GenBank/DDBJ databases">
        <title>A high-quality chromosome-level genome assembly of rohu carp, Labeo rohita.</title>
        <authorList>
            <person name="Arick M.A. II"/>
            <person name="Hsu C.-Y."/>
            <person name="Magbanua Z."/>
            <person name="Pechanova O."/>
            <person name="Grover C."/>
            <person name="Miller E."/>
            <person name="Thrash A."/>
            <person name="Ezzel L."/>
            <person name="Alam S."/>
            <person name="Benzie J."/>
            <person name="Hamilton M."/>
            <person name="Karsi A."/>
            <person name="Lawrence M.L."/>
            <person name="Peterson D.G."/>
        </authorList>
    </citation>
    <scope>NUCLEOTIDE SEQUENCE [LARGE SCALE GENOMIC DNA]</scope>
    <source>
        <strain evidence="4">BAU-BD-2019</strain>
        <tissue evidence="3">Blood</tissue>
    </source>
</reference>
<dbReference type="Gene3D" id="2.60.40.10">
    <property type="entry name" value="Immunoglobulins"/>
    <property type="match status" value="1"/>
</dbReference>
<feature type="compositionally biased region" description="Polar residues" evidence="1">
    <location>
        <begin position="382"/>
        <end position="403"/>
    </location>
</feature>
<keyword evidence="4" id="KW-1185">Reference proteome</keyword>
<feature type="region of interest" description="Disordered" evidence="1">
    <location>
        <begin position="363"/>
        <end position="419"/>
    </location>
</feature>
<feature type="domain" description="Fibronectin type-III" evidence="2">
    <location>
        <begin position="2"/>
        <end position="86"/>
    </location>
</feature>
<evidence type="ECO:0000256" key="1">
    <source>
        <dbReference type="SAM" id="MobiDB-lite"/>
    </source>
</evidence>
<gene>
    <name evidence="3" type="ORF">H4Q32_007860</name>
</gene>
<evidence type="ECO:0000313" key="4">
    <source>
        <dbReference type="Proteomes" id="UP000830375"/>
    </source>
</evidence>
<dbReference type="InterPro" id="IPR013783">
    <property type="entry name" value="Ig-like_fold"/>
</dbReference>
<proteinExistence type="predicted"/>
<dbReference type="InterPro" id="IPR050650">
    <property type="entry name" value="Type-II_Cytokine-TF_Rcpt"/>
</dbReference>
<dbReference type="InterPro" id="IPR036116">
    <property type="entry name" value="FN3_sf"/>
</dbReference>
<comment type="caution">
    <text evidence="3">The sequence shown here is derived from an EMBL/GenBank/DDBJ whole genome shotgun (WGS) entry which is preliminary data.</text>
</comment>
<dbReference type="InterPro" id="IPR003961">
    <property type="entry name" value="FN3_dom"/>
</dbReference>
<accession>A0ABQ8MBQ1</accession>
<dbReference type="PANTHER" id="PTHR20859">
    <property type="entry name" value="INTERFERON/INTERLEUKIN RECEPTOR"/>
    <property type="match status" value="1"/>
</dbReference>
<organism evidence="3 4">
    <name type="scientific">Labeo rohita</name>
    <name type="common">Indian major carp</name>
    <name type="synonym">Cyprinus rohita</name>
    <dbReference type="NCBI Taxonomy" id="84645"/>
    <lineage>
        <taxon>Eukaryota</taxon>
        <taxon>Metazoa</taxon>
        <taxon>Chordata</taxon>
        <taxon>Craniata</taxon>
        <taxon>Vertebrata</taxon>
        <taxon>Euteleostomi</taxon>
        <taxon>Actinopterygii</taxon>
        <taxon>Neopterygii</taxon>
        <taxon>Teleostei</taxon>
        <taxon>Ostariophysi</taxon>
        <taxon>Cypriniformes</taxon>
        <taxon>Cyprinidae</taxon>
        <taxon>Labeoninae</taxon>
        <taxon>Labeonini</taxon>
        <taxon>Labeo</taxon>
    </lineage>
</organism>
<dbReference type="Pfam" id="PF01108">
    <property type="entry name" value="Tissue_fac"/>
    <property type="match status" value="1"/>
</dbReference>
<dbReference type="EMBL" id="JACTAM010000009">
    <property type="protein sequence ID" value="KAI2660325.1"/>
    <property type="molecule type" value="Genomic_DNA"/>
</dbReference>
<dbReference type="Proteomes" id="UP000830375">
    <property type="component" value="Unassembled WGS sequence"/>
</dbReference>
<dbReference type="SUPFAM" id="SSF49265">
    <property type="entry name" value="Fibronectin type III"/>
    <property type="match status" value="1"/>
</dbReference>